<feature type="repeat" description="WD" evidence="3">
    <location>
        <begin position="1029"/>
        <end position="1070"/>
    </location>
</feature>
<protein>
    <submittedName>
        <fullName evidence="7">Effector-associated domain EAD1-containing protein</fullName>
    </submittedName>
</protein>
<evidence type="ECO:0000256" key="1">
    <source>
        <dbReference type="ARBA" id="ARBA00022574"/>
    </source>
</evidence>
<dbReference type="SUPFAM" id="SSF50978">
    <property type="entry name" value="WD40 repeat-like"/>
    <property type="match status" value="1"/>
</dbReference>
<evidence type="ECO:0000313" key="7">
    <source>
        <dbReference type="EMBL" id="MDI1430197.1"/>
    </source>
</evidence>
<keyword evidence="2" id="KW-0677">Repeat</keyword>
<dbReference type="InterPro" id="IPR019775">
    <property type="entry name" value="WD40_repeat_CS"/>
</dbReference>
<evidence type="ECO:0000256" key="2">
    <source>
        <dbReference type="ARBA" id="ARBA00022737"/>
    </source>
</evidence>
<dbReference type="SMART" id="SM00320">
    <property type="entry name" value="WD40"/>
    <property type="match status" value="12"/>
</dbReference>
<dbReference type="InterPro" id="IPR041664">
    <property type="entry name" value="AAA_16"/>
</dbReference>
<comment type="caution">
    <text evidence="7">The sequence shown here is derived from an EMBL/GenBank/DDBJ whole genome shotgun (WGS) entry which is preliminary data.</text>
</comment>
<dbReference type="Proteomes" id="UP001160301">
    <property type="component" value="Unassembled WGS sequence"/>
</dbReference>
<evidence type="ECO:0000259" key="6">
    <source>
        <dbReference type="Pfam" id="PF19955"/>
    </source>
</evidence>
<dbReference type="SUPFAM" id="SSF52540">
    <property type="entry name" value="P-loop containing nucleoside triphosphate hydrolases"/>
    <property type="match status" value="1"/>
</dbReference>
<dbReference type="InterPro" id="IPR045430">
    <property type="entry name" value="EAD1"/>
</dbReference>
<feature type="region of interest" description="Disordered" evidence="4">
    <location>
        <begin position="1189"/>
        <end position="1208"/>
    </location>
</feature>
<feature type="domain" description="Orc1-like AAA ATPase" evidence="5">
    <location>
        <begin position="17"/>
        <end position="144"/>
    </location>
</feature>
<feature type="repeat" description="WD" evidence="3">
    <location>
        <begin position="692"/>
        <end position="733"/>
    </location>
</feature>
<dbReference type="Gene3D" id="2.130.10.10">
    <property type="entry name" value="YVTN repeat-like/Quinoprotein amine dehydrogenase"/>
    <property type="match status" value="4"/>
</dbReference>
<keyword evidence="1 3" id="KW-0853">WD repeat</keyword>
<feature type="repeat" description="WD" evidence="3">
    <location>
        <begin position="596"/>
        <end position="637"/>
    </location>
</feature>
<dbReference type="InterPro" id="IPR001680">
    <property type="entry name" value="WD40_rpt"/>
</dbReference>
<evidence type="ECO:0000256" key="4">
    <source>
        <dbReference type="SAM" id="MobiDB-lite"/>
    </source>
</evidence>
<evidence type="ECO:0000259" key="5">
    <source>
        <dbReference type="Pfam" id="PF13191"/>
    </source>
</evidence>
<gene>
    <name evidence="7" type="ORF">QHF89_11845</name>
</gene>
<dbReference type="Pfam" id="PF19955">
    <property type="entry name" value="EAD1"/>
    <property type="match status" value="1"/>
</dbReference>
<accession>A0ABT6NPD9</accession>
<dbReference type="Pfam" id="PF13191">
    <property type="entry name" value="AAA_16"/>
    <property type="match status" value="1"/>
</dbReference>
<organism evidence="7 8">
    <name type="scientific">Polyangium sorediatum</name>
    <dbReference type="NCBI Taxonomy" id="889274"/>
    <lineage>
        <taxon>Bacteria</taxon>
        <taxon>Pseudomonadati</taxon>
        <taxon>Myxococcota</taxon>
        <taxon>Polyangia</taxon>
        <taxon>Polyangiales</taxon>
        <taxon>Polyangiaceae</taxon>
        <taxon>Polyangium</taxon>
    </lineage>
</organism>
<dbReference type="SUPFAM" id="SSF50998">
    <property type="entry name" value="Quinoprotein alcohol dehydrogenase-like"/>
    <property type="match status" value="1"/>
</dbReference>
<dbReference type="RefSeq" id="WP_136969443.1">
    <property type="nucleotide sequence ID" value="NZ_JARZHI010000007.1"/>
</dbReference>
<proteinExistence type="predicted"/>
<name>A0ABT6NPD9_9BACT</name>
<dbReference type="InterPro" id="IPR027417">
    <property type="entry name" value="P-loop_NTPase"/>
</dbReference>
<dbReference type="InterPro" id="IPR015943">
    <property type="entry name" value="WD40/YVTN_repeat-like_dom_sf"/>
</dbReference>
<feature type="repeat" description="WD" evidence="3">
    <location>
        <begin position="776"/>
        <end position="817"/>
    </location>
</feature>
<dbReference type="Gene3D" id="3.40.50.300">
    <property type="entry name" value="P-loop containing nucleotide triphosphate hydrolases"/>
    <property type="match status" value="1"/>
</dbReference>
<dbReference type="PROSITE" id="PS00678">
    <property type="entry name" value="WD_REPEATS_1"/>
    <property type="match status" value="6"/>
</dbReference>
<dbReference type="PROSITE" id="PS50082">
    <property type="entry name" value="WD_REPEATS_2"/>
    <property type="match status" value="10"/>
</dbReference>
<evidence type="ECO:0000313" key="8">
    <source>
        <dbReference type="Proteomes" id="UP001160301"/>
    </source>
</evidence>
<dbReference type="PANTHER" id="PTHR19879">
    <property type="entry name" value="TRANSCRIPTION INITIATION FACTOR TFIID"/>
    <property type="match status" value="1"/>
</dbReference>
<feature type="repeat" description="WD" evidence="3">
    <location>
        <begin position="554"/>
        <end position="595"/>
    </location>
</feature>
<dbReference type="PROSITE" id="PS50294">
    <property type="entry name" value="WD_REPEATS_REGION"/>
    <property type="match status" value="6"/>
</dbReference>
<reference evidence="7 8" key="1">
    <citation type="submission" date="2023-04" db="EMBL/GenBank/DDBJ databases">
        <title>The genome sequence of Polyangium sorediatum DSM14670.</title>
        <authorList>
            <person name="Zhang X."/>
        </authorList>
    </citation>
    <scope>NUCLEOTIDE SEQUENCE [LARGE SCALE GENOMIC DNA]</scope>
    <source>
        <strain evidence="7 8">DSM 14670</strain>
    </source>
</reference>
<feature type="repeat" description="WD" evidence="3">
    <location>
        <begin position="818"/>
        <end position="859"/>
    </location>
</feature>
<keyword evidence="8" id="KW-1185">Reference proteome</keyword>
<feature type="repeat" description="WD" evidence="3">
    <location>
        <begin position="860"/>
        <end position="901"/>
    </location>
</feature>
<dbReference type="InterPro" id="IPR036322">
    <property type="entry name" value="WD40_repeat_dom_sf"/>
</dbReference>
<feature type="repeat" description="WD" evidence="3">
    <location>
        <begin position="734"/>
        <end position="775"/>
    </location>
</feature>
<dbReference type="CDD" id="cd00200">
    <property type="entry name" value="WD40"/>
    <property type="match status" value="2"/>
</dbReference>
<dbReference type="PRINTS" id="PR00320">
    <property type="entry name" value="GPROTEINBRPT"/>
</dbReference>
<dbReference type="Pfam" id="PF00400">
    <property type="entry name" value="WD40"/>
    <property type="match status" value="10"/>
</dbReference>
<dbReference type="EMBL" id="JARZHI010000007">
    <property type="protein sequence ID" value="MDI1430197.1"/>
    <property type="molecule type" value="Genomic_DNA"/>
</dbReference>
<dbReference type="PANTHER" id="PTHR19879:SF9">
    <property type="entry name" value="TRANSCRIPTION INITIATION FACTOR TFIID SUBUNIT 5"/>
    <property type="match status" value="1"/>
</dbReference>
<feature type="repeat" description="WD" evidence="3">
    <location>
        <begin position="512"/>
        <end position="553"/>
    </location>
</feature>
<dbReference type="InterPro" id="IPR011047">
    <property type="entry name" value="Quinoprotein_ADH-like_sf"/>
</dbReference>
<feature type="repeat" description="WD" evidence="3">
    <location>
        <begin position="638"/>
        <end position="678"/>
    </location>
</feature>
<feature type="domain" description="Effector-associated" evidence="6">
    <location>
        <begin position="1120"/>
        <end position="1197"/>
    </location>
</feature>
<sequence length="1208" mass="131581">MVSEIIDFEEERARHGQVFGRDDVLARLRALLYEELGRGWVLLRGGPGVGKSAIVHVLLDMLAEETAYHFIRRGNKGLDRPAVVVQNLCARIERIFPERVNLDLPIEARLGDLLQRVSRNHLFPRDAGPERRLILVIDGLDEADCDASGRYTLPDYLPGVPPRGVVILCISRPMHPHLGWLDERRARVVDLDDRKWQDTNDAAIRTFWQYHAPRFSPPLAETFVEEAVRRAGGNWLHALLLLHWIEDQPTERRVASSIPNDLPGFLGQIWAAIHELEGTRRDLVLRGLGLACAAREALPGSLFGELLGGSTSTGEAFLRATRPFLREEQAQWLGGRLAYQLYHECLRELIAERIGDRRICEHHAYLVEKLAAWPPDEWDPLGPAYAVRHAVTHRLEAGKLDAAYRLCVDVSYLEAKCIERGVDELERDFEAVIQSHGADVALDLRAILAAVRADADRLREHPGSLPALLYNRLRCAGWSPTRIEQVLHVDEDLPRLRLLHGVRLRPTRLRMLIGHDNSIVACAAAPDGRMLVSASTDGSLRLWDLRTGDCVAKLKGHDDELTGCVVTPDGRYAISTSGDATAKVWDLAARQCIDTFRNDGRSATACAVRPDGRRLVIGSDNGTLALWDLAARRRMATLRGHDGYVTACLWTPSGHIVSASRDQSVRIWDPDTGTCLHKLVHTEAPPPPIGRGNEEQGWINAIALLPDGKHILAAAGDGSLRRWDLASGRCAQPFGAGQGRVDACALLHDGRYVLCGMEDGSLVIWDVARQKRVLRFSAHEGAVSSMAVTADGQRILSAGSDRSIRLWDLGGPESLASPDGHDASVNACALTPDGRIAVSASEDRTLKIWDVETGVCLDTFTGHSEPVTACAISTEGGRVLSGARDGSVLSWDLRADRAEAPADRSSFVLVGGCAVLPDGRTITASHAPEGALLLRGPNDLTRAVEIAVHGGAVEGLALTPNGMAMAIAGDGSAYILDVATGQSVSLLPAPTARPLCGALTPDLRRAVLARQDGTLELIDLRSRHVVATLPGHARRVLGCAVSADGKRVYTASEDGTLRVFSLETRKCIATLHGTSGFRCVAEAHGRICAGDDEGNLWMIIDETGAEAPPPRGALSLPPEARLRDALARLYDSDGKAAVLLRDIQMDVTQIVQGGSLRENWDAICAEAKKQKRLEALRLRALNDYPADEELQELSGRFPDSKGSKQGRG</sequence>
<dbReference type="InterPro" id="IPR020472">
    <property type="entry name" value="WD40_PAC1"/>
</dbReference>
<evidence type="ECO:0000256" key="3">
    <source>
        <dbReference type="PROSITE-ProRule" id="PRU00221"/>
    </source>
</evidence>